<evidence type="ECO:0000256" key="1">
    <source>
        <dbReference type="ARBA" id="ARBA00022723"/>
    </source>
</evidence>
<dbReference type="GO" id="GO:0005975">
    <property type="term" value="P:carbohydrate metabolic process"/>
    <property type="evidence" value="ECO:0007669"/>
    <property type="project" value="InterPro"/>
</dbReference>
<dbReference type="SUPFAM" id="SSF51366">
    <property type="entry name" value="Ribulose-phoshate binding barrel"/>
    <property type="match status" value="1"/>
</dbReference>
<keyword evidence="2" id="KW-0413">Isomerase</keyword>
<dbReference type="GO" id="GO:0016857">
    <property type="term" value="F:racemase and epimerase activity, acting on carbohydrates and derivatives"/>
    <property type="evidence" value="ECO:0007669"/>
    <property type="project" value="InterPro"/>
</dbReference>
<dbReference type="Pfam" id="PF00834">
    <property type="entry name" value="Ribul_P_3_epim"/>
    <property type="match status" value="1"/>
</dbReference>
<dbReference type="InterPro" id="IPR000056">
    <property type="entry name" value="Ribul_P_3_epim-like"/>
</dbReference>
<keyword evidence="1" id="KW-0479">Metal-binding</keyword>
<accession>A0A1F6NU48</accession>
<dbReference type="Gene3D" id="3.20.20.70">
    <property type="entry name" value="Aldolase class I"/>
    <property type="match status" value="1"/>
</dbReference>
<dbReference type="InterPro" id="IPR013785">
    <property type="entry name" value="Aldolase_TIM"/>
</dbReference>
<dbReference type="PANTHER" id="PTHR11749">
    <property type="entry name" value="RIBULOSE-5-PHOSPHATE-3-EPIMERASE"/>
    <property type="match status" value="1"/>
</dbReference>
<reference evidence="3 4" key="1">
    <citation type="journal article" date="2016" name="Nat. Commun.">
        <title>Thousands of microbial genomes shed light on interconnected biogeochemical processes in an aquifer system.</title>
        <authorList>
            <person name="Anantharaman K."/>
            <person name="Brown C.T."/>
            <person name="Hug L.A."/>
            <person name="Sharon I."/>
            <person name="Castelle C.J."/>
            <person name="Probst A.J."/>
            <person name="Thomas B.C."/>
            <person name="Singh A."/>
            <person name="Wilkins M.J."/>
            <person name="Karaoz U."/>
            <person name="Brodie E.L."/>
            <person name="Williams K.H."/>
            <person name="Hubbard S.S."/>
            <person name="Banfield J.F."/>
        </authorList>
    </citation>
    <scope>NUCLEOTIDE SEQUENCE [LARGE SCALE GENOMIC DNA]</scope>
</reference>
<name>A0A1F6NU48_9BACT</name>
<dbReference type="GO" id="GO:0046872">
    <property type="term" value="F:metal ion binding"/>
    <property type="evidence" value="ECO:0007669"/>
    <property type="project" value="UniProtKB-KW"/>
</dbReference>
<gene>
    <name evidence="3" type="ORF">A3J93_02800</name>
</gene>
<comment type="caution">
    <text evidence="3">The sequence shown here is derived from an EMBL/GenBank/DDBJ whole genome shotgun (WGS) entry which is preliminary data.</text>
</comment>
<protein>
    <recommendedName>
        <fullName evidence="5">Ribulose-phosphate 3-epimerase</fullName>
    </recommendedName>
</protein>
<evidence type="ECO:0000256" key="2">
    <source>
        <dbReference type="ARBA" id="ARBA00023235"/>
    </source>
</evidence>
<dbReference type="InterPro" id="IPR011060">
    <property type="entry name" value="RibuloseP-bd_barrel"/>
</dbReference>
<organism evidence="3 4">
    <name type="scientific">Candidatus Magasanikbacteria bacterium RIFOXYC2_FULL_42_28</name>
    <dbReference type="NCBI Taxonomy" id="1798704"/>
    <lineage>
        <taxon>Bacteria</taxon>
        <taxon>Candidatus Magasanikiibacteriota</taxon>
    </lineage>
</organism>
<dbReference type="Proteomes" id="UP000177907">
    <property type="component" value="Unassembled WGS sequence"/>
</dbReference>
<proteinExistence type="predicted"/>
<evidence type="ECO:0008006" key="5">
    <source>
        <dbReference type="Google" id="ProtNLM"/>
    </source>
</evidence>
<dbReference type="EMBL" id="MFQZ01000010">
    <property type="protein sequence ID" value="OGH87437.1"/>
    <property type="molecule type" value="Genomic_DNA"/>
</dbReference>
<sequence length="272" mass="30470">MLAVFKKLLNLKTKNKPDLAAKPRGIWAGFLDKVSAPLTYLYLLNTRHKVARYSTSNKIALTILTDDFEVFKTQTAQAEKFADYVQIDVMDGQLVSAKSFSERAEINNLNSPLKWELHLMVKDPIKELATWRPVENIFRAIFHIEGVADPQAVIAKIKSYGWEAGIALSPQTNFGTVVPYANLVNVILFLTVAPGRQGNPFRPEVGEKIKQLKQCLKKQTKKIPLIAVDGGVKLENIQEIKSWGVDIFNVGSTLTKAKDMGKVYEQLLNKLS</sequence>
<dbReference type="AlphaFoldDB" id="A0A1F6NU48"/>
<evidence type="ECO:0000313" key="3">
    <source>
        <dbReference type="EMBL" id="OGH87437.1"/>
    </source>
</evidence>
<dbReference type="STRING" id="1798704.A3J93_02800"/>
<evidence type="ECO:0000313" key="4">
    <source>
        <dbReference type="Proteomes" id="UP000177907"/>
    </source>
</evidence>